<protein>
    <submittedName>
        <fullName evidence="2">Uncharacterized protein</fullName>
    </submittedName>
</protein>
<evidence type="ECO:0000313" key="3">
    <source>
        <dbReference type="Proteomes" id="UP000800097"/>
    </source>
</evidence>
<keyword evidence="3" id="KW-1185">Reference proteome</keyword>
<evidence type="ECO:0000256" key="1">
    <source>
        <dbReference type="SAM" id="SignalP"/>
    </source>
</evidence>
<accession>A0A6A6JM44</accession>
<proteinExistence type="predicted"/>
<feature type="chain" id="PRO_5025372304" evidence="1">
    <location>
        <begin position="21"/>
        <end position="451"/>
    </location>
</feature>
<organism evidence="2 3">
    <name type="scientific">Westerdykella ornata</name>
    <dbReference type="NCBI Taxonomy" id="318751"/>
    <lineage>
        <taxon>Eukaryota</taxon>
        <taxon>Fungi</taxon>
        <taxon>Dikarya</taxon>
        <taxon>Ascomycota</taxon>
        <taxon>Pezizomycotina</taxon>
        <taxon>Dothideomycetes</taxon>
        <taxon>Pleosporomycetidae</taxon>
        <taxon>Pleosporales</taxon>
        <taxon>Sporormiaceae</taxon>
        <taxon>Westerdykella</taxon>
    </lineage>
</organism>
<evidence type="ECO:0000313" key="2">
    <source>
        <dbReference type="EMBL" id="KAF2277018.1"/>
    </source>
</evidence>
<dbReference type="GeneID" id="54554716"/>
<feature type="signal peptide" evidence="1">
    <location>
        <begin position="1"/>
        <end position="20"/>
    </location>
</feature>
<dbReference type="AlphaFoldDB" id="A0A6A6JM44"/>
<gene>
    <name evidence="2" type="ORF">EI97DRAFT_466573</name>
</gene>
<sequence>MAPISLLLLPTLLAVRSVEAASKKVLVNVWNHEYDCSGIADKVKEVNLDHCSKKDVYGRSVLLRAPAKPENYDSWSADADHDYFVSLYTDKKCKHFLANITVPSGLEKCWCIPAGHFARGFKFRSEKRETSSTTVAAQAASTTSKQHKYTSIRSPVKSSTTVTAPVRSTTKMVAQARSNITFTTQVTHHTTVVPPVVSDTPVIRSNVTEIVVPAVVNQTVMEMAKLTAILSHITVVDDTVASVTVWDEAAGPGSTLQAVVSDITVVENTVIPVTVWEVPETTITVGKAARPSERAEIPAEPMVESRAAFKKYEVSYLWYNHPWEMTPVCFKCWLEDEHGREFECEASRKTNGLCGELPFEPPTTTAVAVASSTVTKTQYYVPVVTVTSSAAGNKLEARTTHKKRVTLTHPHIADEVVCAKAKWKHAGEENAKIEIEGPKDCRGTEEYIASV</sequence>
<dbReference type="Proteomes" id="UP000800097">
    <property type="component" value="Unassembled WGS sequence"/>
</dbReference>
<dbReference type="OrthoDB" id="3691081at2759"/>
<dbReference type="EMBL" id="ML986491">
    <property type="protein sequence ID" value="KAF2277018.1"/>
    <property type="molecule type" value="Genomic_DNA"/>
</dbReference>
<dbReference type="RefSeq" id="XP_033654557.1">
    <property type="nucleotide sequence ID" value="XM_033801541.1"/>
</dbReference>
<reference evidence="2" key="1">
    <citation type="journal article" date="2020" name="Stud. Mycol.">
        <title>101 Dothideomycetes genomes: a test case for predicting lifestyles and emergence of pathogens.</title>
        <authorList>
            <person name="Haridas S."/>
            <person name="Albert R."/>
            <person name="Binder M."/>
            <person name="Bloem J."/>
            <person name="Labutti K."/>
            <person name="Salamov A."/>
            <person name="Andreopoulos B."/>
            <person name="Baker S."/>
            <person name="Barry K."/>
            <person name="Bills G."/>
            <person name="Bluhm B."/>
            <person name="Cannon C."/>
            <person name="Castanera R."/>
            <person name="Culley D."/>
            <person name="Daum C."/>
            <person name="Ezra D."/>
            <person name="Gonzalez J."/>
            <person name="Henrissat B."/>
            <person name="Kuo A."/>
            <person name="Liang C."/>
            <person name="Lipzen A."/>
            <person name="Lutzoni F."/>
            <person name="Magnuson J."/>
            <person name="Mondo S."/>
            <person name="Nolan M."/>
            <person name="Ohm R."/>
            <person name="Pangilinan J."/>
            <person name="Park H.-J."/>
            <person name="Ramirez L."/>
            <person name="Alfaro M."/>
            <person name="Sun H."/>
            <person name="Tritt A."/>
            <person name="Yoshinaga Y."/>
            <person name="Zwiers L.-H."/>
            <person name="Turgeon B."/>
            <person name="Goodwin S."/>
            <person name="Spatafora J."/>
            <person name="Crous P."/>
            <person name="Grigoriev I."/>
        </authorList>
    </citation>
    <scope>NUCLEOTIDE SEQUENCE</scope>
    <source>
        <strain evidence="2">CBS 379.55</strain>
    </source>
</reference>
<keyword evidence="1" id="KW-0732">Signal</keyword>
<name>A0A6A6JM44_WESOR</name>